<dbReference type="InterPro" id="IPR021257">
    <property type="entry name" value="DUF2809"/>
</dbReference>
<dbReference type="Pfam" id="PF10990">
    <property type="entry name" value="DUF2809"/>
    <property type="match status" value="1"/>
</dbReference>
<sequence>MRFRLNMKYLCAFIVVFIIEVLIAVFVNDKFIRPYVGDMLVVVLIYCFIRSFVAKEVKLLPLYIFVFAALTEVGQYFHLAKLLGLSDYKIARIMIGSTFDLKDIACYLAGCTGLFLYEIVKRRK</sequence>
<proteinExistence type="predicted"/>
<accession>A0ABY1C7P5</accession>
<keyword evidence="1" id="KW-0472">Membrane</keyword>
<reference evidence="2 3" key="1">
    <citation type="submission" date="2016-10" db="EMBL/GenBank/DDBJ databases">
        <authorList>
            <person name="Varghese N."/>
            <person name="Submissions S."/>
        </authorList>
    </citation>
    <scope>NUCLEOTIDE SEQUENCE [LARGE SCALE GENOMIC DNA]</scope>
    <source>
        <strain evidence="2 3">ATCC 19403</strain>
    </source>
</reference>
<feature type="transmembrane region" description="Helical" evidence="1">
    <location>
        <begin position="32"/>
        <end position="53"/>
    </location>
</feature>
<organism evidence="2 3">
    <name type="scientific">Lacrimispora sphenoides JCM 1415</name>
    <dbReference type="NCBI Taxonomy" id="1297793"/>
    <lineage>
        <taxon>Bacteria</taxon>
        <taxon>Bacillati</taxon>
        <taxon>Bacillota</taxon>
        <taxon>Clostridia</taxon>
        <taxon>Lachnospirales</taxon>
        <taxon>Lachnospiraceae</taxon>
        <taxon>Lacrimispora</taxon>
    </lineage>
</organism>
<feature type="transmembrane region" description="Helical" evidence="1">
    <location>
        <begin position="60"/>
        <end position="79"/>
    </location>
</feature>
<protein>
    <recommendedName>
        <fullName evidence="4">DUF2809 domain-containing protein</fullName>
    </recommendedName>
</protein>
<keyword evidence="1" id="KW-0812">Transmembrane</keyword>
<feature type="transmembrane region" description="Helical" evidence="1">
    <location>
        <begin position="7"/>
        <end position="26"/>
    </location>
</feature>
<name>A0ABY1C7P5_9FIRM</name>
<evidence type="ECO:0000313" key="3">
    <source>
        <dbReference type="Proteomes" id="UP000198970"/>
    </source>
</evidence>
<keyword evidence="3" id="KW-1185">Reference proteome</keyword>
<keyword evidence="1" id="KW-1133">Transmembrane helix</keyword>
<dbReference type="EMBL" id="LT630003">
    <property type="protein sequence ID" value="SET77941.1"/>
    <property type="molecule type" value="Genomic_DNA"/>
</dbReference>
<feature type="transmembrane region" description="Helical" evidence="1">
    <location>
        <begin position="99"/>
        <end position="120"/>
    </location>
</feature>
<dbReference type="Proteomes" id="UP000198970">
    <property type="component" value="Chromosome I"/>
</dbReference>
<evidence type="ECO:0008006" key="4">
    <source>
        <dbReference type="Google" id="ProtNLM"/>
    </source>
</evidence>
<gene>
    <name evidence="2" type="ORF">SAMN02745906_1847</name>
</gene>
<dbReference type="RefSeq" id="WP_025233384.1">
    <property type="nucleotide sequence ID" value="NZ_LT630003.1"/>
</dbReference>
<evidence type="ECO:0000256" key="1">
    <source>
        <dbReference type="SAM" id="Phobius"/>
    </source>
</evidence>
<evidence type="ECO:0000313" key="2">
    <source>
        <dbReference type="EMBL" id="SET77941.1"/>
    </source>
</evidence>